<name>A0A6J5KVW0_9CAUD</name>
<proteinExistence type="predicted"/>
<protein>
    <submittedName>
        <fullName evidence="1">Uncharacterized protein</fullName>
    </submittedName>
</protein>
<gene>
    <name evidence="1" type="ORF">UFOVP58_65</name>
</gene>
<sequence length="1941" mass="196416">MAKMKSFSEYLNPTPEVIVEDVMKPSLGKASSTTEQSNFMESFSKNYEAFTQNVEKAEQFIEKFNELAESVKPNENLIERGEVESILATHLLIINQNIQEIKKDLLGINESDLSKITDVISSIDARTETLIEFVQAELPKNKNKLYELSLNLDKKVALLSAEISDVEDTTAATFESVSRKLAEAEAATEEQFKLSDEVKVKILAKVNELYEDVHNTNVSISTLSENYDAVLLPAIERINAFEENLTSVDSVVQEYYSSLDKTKEELKQVINEVNTIFINEKYVELDRKVQRIEEIFESVTSAKPLNEEATILTPEELKSKTAEEVEKYLSGKSFQQPNPDAVSTSPEFKNIANKLKFLEQAIGRIAATGPGGGEVNLRYLDDIDRASIQDGRFLKYDAATKKFVFSAIDLSALNYQGVWNALANSPTLVTGTGTKGYYYIVGSAGTTNLNDISDWQIGDWVVFSGTAWQKIDNTDSVTSVNGQTGAVVLGSMSNQNANAVAITGGSITVKDNVFTLQDDADPTKQAQFQLSGLLTGTTYVYTLPTSNGGASTLVDLNSNQTINASKTFSGAANIFGSSSNTSAVSVATGATVSGATKTVNVGTGGLSGSTTNITVGSANGSTTTMLGSTTIGGVAGNQSLQVNNVAGAVDYLQVTGNSGGFPSLSAQGASTNVSIVYGTKGTGGHNFTTNGTSVNQFVVTHTASAVNYAQVSGAVTGSPVIITAQGSDTNVNLAYAPKGTGRHTFYSNSGTQFVVGNTASAVNYAQTDGAATGAAPTISAQGSDANVGLVLQGKGTGVVALGGTTTASSGFRVNPVASSVNYVQAQGGITGYPATVSSQGTDSNVILWLQAQGNARTFFVNSGAFQASINPVVSAVNYLLLAGGTTGNGAELSSVGSDTNIDLLLRSKGTGVVALGGSTAANSSLTVSPTASAVNYVEIKGNVTGQPVYISAQGSDANIPLIIQSKGTQPFYFVGNNAIQFATLSTASAVNYAFARGSAAGSGATIGVQGSDTNIDLLLSTKGTGVVALGGSTVANSAAQFVPTTAGVNFLQFTGGAAGISPSFISSGTDASVGFNISTKGNANIAFFTNNFGNFSFIAKNVASAVNYIQTQGAATTGAPELSAQGSDANINLKLTPKGTGVVTVTSDAVINGMTVGIGGGSLAQNAAFGGVTLPFNTTGNFNVAVGYQSMFWNKTGSSNVGLGFATLFLNTTANQNLAMGVSALTVLTTSVATLGAITAGSGYTNGTYTAVAMTPVSGATFVTYPTVTVVVSGGVVSSVTLVTSGQGASSAAATVLTVAAALIGGTGSGFSIAVGSFVAGGNNTAIGYQAGSTLATGSNNTLIGYQAAASSTTVSNEVTLGNSSVTAFRIPGLSITGAASALTIGSQFAVTNTASAVNYAQVTGAATTGAPTISAQGSDTNIGLNLSAKGSGSINAITNGGVVNLSNGSGLTGVVRTNGGGGYTSAFTATVSAPTTQGGVTATVIAYAAATIFPIASGGTGYSVNDVLTVVGGTGIGAQSFTVTSVNLGVITGVSILSYGIYTVLPPSTPATTTVVPAGGTGATFNLSSWSMSAINVVTAGSGYVETPTITVNGTGGSGAAAYALIGSSTTLKTIGSNLILSTASGPQVYIADNGGITTDYVYLGGSYFGRPGVGAKTITGSGNASLMMFAQGTGGTIQFATNNSAQKQVEILHTASAVNFLTMTGAATTGAPTISAGGSDTNIGLLFNMKGWSSIAFGSTTGGKFFQVGQAQATTANLVQILGNSANNPPVIQATGSDTDISLLLQAKNAGVIALSGTTVANSSLLVQPIASSVNYVQIKGAVTNGSPTILALGGDADVSLSILAKNNASVNISNGNGIAARFYGGSNYLNLAGAGSGGAGPEISVIGVDTNIDLKLTPKGTGVLNITATATPAAAVASTHKIPVKINGVTYYILVSNV</sequence>
<dbReference type="EMBL" id="LR796186">
    <property type="protein sequence ID" value="CAB4125117.1"/>
    <property type="molecule type" value="Genomic_DNA"/>
</dbReference>
<reference evidence="1" key="1">
    <citation type="submission" date="2020-04" db="EMBL/GenBank/DDBJ databases">
        <authorList>
            <person name="Chiriac C."/>
            <person name="Salcher M."/>
            <person name="Ghai R."/>
            <person name="Kavagutti S V."/>
        </authorList>
    </citation>
    <scope>NUCLEOTIDE SEQUENCE</scope>
</reference>
<accession>A0A6J5KVW0</accession>
<organism evidence="1">
    <name type="scientific">uncultured Caudovirales phage</name>
    <dbReference type="NCBI Taxonomy" id="2100421"/>
    <lineage>
        <taxon>Viruses</taxon>
        <taxon>Duplodnaviria</taxon>
        <taxon>Heunggongvirae</taxon>
        <taxon>Uroviricota</taxon>
        <taxon>Caudoviricetes</taxon>
        <taxon>Peduoviridae</taxon>
        <taxon>Maltschvirus</taxon>
        <taxon>Maltschvirus maltsch</taxon>
    </lineage>
</organism>
<evidence type="ECO:0000313" key="1">
    <source>
        <dbReference type="EMBL" id="CAB4125117.1"/>
    </source>
</evidence>